<dbReference type="PROSITE" id="PS50219">
    <property type="entry name" value="CNH"/>
    <property type="match status" value="1"/>
</dbReference>
<dbReference type="EC" id="2.7.11.1" evidence="2"/>
<dbReference type="SMART" id="SM00133">
    <property type="entry name" value="S_TK_X"/>
    <property type="match status" value="1"/>
</dbReference>
<dbReference type="GO" id="GO:0005737">
    <property type="term" value="C:cytoplasm"/>
    <property type="evidence" value="ECO:0007669"/>
    <property type="project" value="TreeGrafter"/>
</dbReference>
<dbReference type="GO" id="GO:0004674">
    <property type="term" value="F:protein serine/threonine kinase activity"/>
    <property type="evidence" value="ECO:0007669"/>
    <property type="project" value="UniProtKB-KW"/>
</dbReference>
<dbReference type="InterPro" id="IPR011009">
    <property type="entry name" value="Kinase-like_dom_sf"/>
</dbReference>
<feature type="binding site" evidence="15">
    <location>
        <position position="111"/>
    </location>
    <ligand>
        <name>ATP</name>
        <dbReference type="ChEBI" id="CHEBI:30616"/>
    </ligand>
</feature>
<evidence type="ECO:0000256" key="15">
    <source>
        <dbReference type="PROSITE-ProRule" id="PRU10141"/>
    </source>
</evidence>
<dbReference type="Pfam" id="PF00069">
    <property type="entry name" value="Pkinase"/>
    <property type="match status" value="1"/>
</dbReference>
<dbReference type="PANTHER" id="PTHR22988:SF66">
    <property type="entry name" value="SERINE_THREONINE-PROTEIN KINASE GENGHIS KHAN"/>
    <property type="match status" value="1"/>
</dbReference>
<dbReference type="SUPFAM" id="SSF50729">
    <property type="entry name" value="PH domain-like"/>
    <property type="match status" value="1"/>
</dbReference>
<dbReference type="Gene3D" id="3.30.200.20">
    <property type="entry name" value="Phosphorylase Kinase, domain 1"/>
    <property type="match status" value="1"/>
</dbReference>
<dbReference type="SMART" id="SM00285">
    <property type="entry name" value="PBD"/>
    <property type="match status" value="1"/>
</dbReference>
<keyword evidence="25" id="KW-1185">Reference proteome</keyword>
<evidence type="ECO:0000259" key="19">
    <source>
        <dbReference type="PROSITE" id="PS50011"/>
    </source>
</evidence>
<dbReference type="CDD" id="cd01243">
    <property type="entry name" value="PH_MRCK"/>
    <property type="match status" value="1"/>
</dbReference>
<feature type="coiled-coil region" evidence="16">
    <location>
        <begin position="439"/>
        <end position="466"/>
    </location>
</feature>
<dbReference type="Pfam" id="PF00433">
    <property type="entry name" value="Pkinase_C"/>
    <property type="match status" value="1"/>
</dbReference>
<dbReference type="Proteomes" id="UP000094527">
    <property type="component" value="Unassembled WGS sequence"/>
</dbReference>
<dbReference type="FunFam" id="3.30.60.20:FF:000005">
    <property type="entry name" value="Non-specific serine/threonine protein kinase"/>
    <property type="match status" value="1"/>
</dbReference>
<dbReference type="InterPro" id="IPR002219">
    <property type="entry name" value="PKC_DAG/PE"/>
</dbReference>
<feature type="compositionally biased region" description="Low complexity" evidence="17">
    <location>
        <begin position="1736"/>
        <end position="1749"/>
    </location>
</feature>
<dbReference type="InterPro" id="IPR017892">
    <property type="entry name" value="Pkinase_C"/>
</dbReference>
<dbReference type="CDD" id="cd05597">
    <property type="entry name" value="STKc_DMPK_like"/>
    <property type="match status" value="1"/>
</dbReference>
<dbReference type="FunFam" id="2.30.29.30:FF:000032">
    <property type="entry name" value="Non-specific serine/threonine protein kinase"/>
    <property type="match status" value="1"/>
</dbReference>
<dbReference type="SMART" id="SM00233">
    <property type="entry name" value="PH"/>
    <property type="match status" value="1"/>
</dbReference>
<dbReference type="InterPro" id="IPR001849">
    <property type="entry name" value="PH_domain"/>
</dbReference>
<keyword evidence="5" id="KW-0808">Transferase</keyword>
<feature type="domain" description="PH" evidence="18">
    <location>
        <begin position="1107"/>
        <end position="1226"/>
    </location>
</feature>
<evidence type="ECO:0000256" key="9">
    <source>
        <dbReference type="ARBA" id="ARBA00022777"/>
    </source>
</evidence>
<dbReference type="Pfam" id="PF15796">
    <property type="entry name" value="KELK"/>
    <property type="match status" value="1"/>
</dbReference>
<keyword evidence="3" id="KW-0723">Serine/threonine-protein kinase</keyword>
<feature type="coiled-coil region" evidence="16">
    <location>
        <begin position="535"/>
        <end position="758"/>
    </location>
</feature>
<accession>A0A1D2NL40</accession>
<dbReference type="PROSITE" id="PS51285">
    <property type="entry name" value="AGC_KINASE_CTER"/>
    <property type="match status" value="1"/>
</dbReference>
<feature type="coiled-coil region" evidence="16">
    <location>
        <begin position="910"/>
        <end position="951"/>
    </location>
</feature>
<dbReference type="PROSITE" id="PS50081">
    <property type="entry name" value="ZF_DAG_PE_2"/>
    <property type="match status" value="1"/>
</dbReference>
<proteinExistence type="inferred from homology"/>
<dbReference type="Gene3D" id="2.30.29.30">
    <property type="entry name" value="Pleckstrin-homology domain (PH domain)/Phosphotyrosine-binding domain (PTB)"/>
    <property type="match status" value="1"/>
</dbReference>
<dbReference type="PROSITE" id="PS00107">
    <property type="entry name" value="PROTEIN_KINASE_ATP"/>
    <property type="match status" value="1"/>
</dbReference>
<evidence type="ECO:0000313" key="25">
    <source>
        <dbReference type="Proteomes" id="UP000094527"/>
    </source>
</evidence>
<comment type="similarity">
    <text evidence="1">Belongs to the protein kinase superfamily. AGC Ser/Thr protein kinase family. DMPK subfamily.</text>
</comment>
<dbReference type="SUPFAM" id="SSF57889">
    <property type="entry name" value="Cysteine-rich domain"/>
    <property type="match status" value="1"/>
</dbReference>
<dbReference type="FunFam" id="3.30.200.20:FF:001055">
    <property type="entry name" value="Serine/threonine-protein kinase MRCK beta"/>
    <property type="match status" value="1"/>
</dbReference>
<dbReference type="OMA" id="CCDKVPP"/>
<feature type="compositionally biased region" description="Polar residues" evidence="17">
    <location>
        <begin position="1657"/>
        <end position="1669"/>
    </location>
</feature>
<dbReference type="Pfam" id="PF00130">
    <property type="entry name" value="C1_1"/>
    <property type="match status" value="1"/>
</dbReference>
<comment type="catalytic activity">
    <reaction evidence="13">
        <text>L-threonyl-[protein] + ATP = O-phospho-L-threonyl-[protein] + ADP + H(+)</text>
        <dbReference type="Rhea" id="RHEA:46608"/>
        <dbReference type="Rhea" id="RHEA-COMP:11060"/>
        <dbReference type="Rhea" id="RHEA-COMP:11605"/>
        <dbReference type="ChEBI" id="CHEBI:15378"/>
        <dbReference type="ChEBI" id="CHEBI:30013"/>
        <dbReference type="ChEBI" id="CHEBI:30616"/>
        <dbReference type="ChEBI" id="CHEBI:61977"/>
        <dbReference type="ChEBI" id="CHEBI:456216"/>
        <dbReference type="EC" id="2.7.11.1"/>
    </reaction>
</comment>
<dbReference type="PROSITE" id="PS00108">
    <property type="entry name" value="PROTEIN_KINASE_ST"/>
    <property type="match status" value="1"/>
</dbReference>
<evidence type="ECO:0000259" key="21">
    <source>
        <dbReference type="PROSITE" id="PS50108"/>
    </source>
</evidence>
<dbReference type="InterPro" id="IPR011993">
    <property type="entry name" value="PH-like_dom_sf"/>
</dbReference>
<keyword evidence="11 15" id="KW-0067">ATP-binding</keyword>
<feature type="compositionally biased region" description="Polar residues" evidence="17">
    <location>
        <begin position="994"/>
        <end position="1004"/>
    </location>
</feature>
<evidence type="ECO:0000256" key="3">
    <source>
        <dbReference type="ARBA" id="ARBA00022527"/>
    </source>
</evidence>
<dbReference type="SMART" id="SM00109">
    <property type="entry name" value="C1"/>
    <property type="match status" value="1"/>
</dbReference>
<dbReference type="InterPro" id="IPR001180">
    <property type="entry name" value="CNH_dom"/>
</dbReference>
<evidence type="ECO:0000256" key="16">
    <source>
        <dbReference type="SAM" id="Coils"/>
    </source>
</evidence>
<feature type="region of interest" description="Disordered" evidence="17">
    <location>
        <begin position="1634"/>
        <end position="1771"/>
    </location>
</feature>
<evidence type="ECO:0000256" key="2">
    <source>
        <dbReference type="ARBA" id="ARBA00012513"/>
    </source>
</evidence>
<evidence type="ECO:0000256" key="14">
    <source>
        <dbReference type="ARBA" id="ARBA00048679"/>
    </source>
</evidence>
<dbReference type="InterPro" id="IPR008271">
    <property type="entry name" value="Ser/Thr_kinase_AS"/>
</dbReference>
<reference evidence="24 25" key="1">
    <citation type="journal article" date="2016" name="Genome Biol. Evol.">
        <title>Gene Family Evolution Reflects Adaptation to Soil Environmental Stressors in the Genome of the Collembolan Orchesella cincta.</title>
        <authorList>
            <person name="Faddeeva-Vakhrusheva A."/>
            <person name="Derks M.F."/>
            <person name="Anvar S.Y."/>
            <person name="Agamennone V."/>
            <person name="Suring W."/>
            <person name="Smit S."/>
            <person name="van Straalen N.M."/>
            <person name="Roelofs D."/>
        </authorList>
    </citation>
    <scope>NUCLEOTIDE SEQUENCE [LARGE SCALE GENOMIC DNA]</scope>
    <source>
        <tissue evidence="24">Mixed pool</tissue>
    </source>
</reference>
<feature type="compositionally biased region" description="Basic and acidic residues" evidence="17">
    <location>
        <begin position="1722"/>
        <end position="1735"/>
    </location>
</feature>
<evidence type="ECO:0000256" key="6">
    <source>
        <dbReference type="ARBA" id="ARBA00022723"/>
    </source>
</evidence>
<dbReference type="GO" id="GO:0008270">
    <property type="term" value="F:zinc ion binding"/>
    <property type="evidence" value="ECO:0007669"/>
    <property type="project" value="UniProtKB-KW"/>
</dbReference>
<evidence type="ECO:0000256" key="10">
    <source>
        <dbReference type="ARBA" id="ARBA00022833"/>
    </source>
</evidence>
<name>A0A1D2NL40_ORCCI</name>
<evidence type="ECO:0000256" key="4">
    <source>
        <dbReference type="ARBA" id="ARBA00022553"/>
    </source>
</evidence>
<dbReference type="SMART" id="SM00036">
    <property type="entry name" value="CNH"/>
    <property type="match status" value="1"/>
</dbReference>
<organism evidence="24 25">
    <name type="scientific">Orchesella cincta</name>
    <name type="common">Springtail</name>
    <name type="synonym">Podura cincta</name>
    <dbReference type="NCBI Taxonomy" id="48709"/>
    <lineage>
        <taxon>Eukaryota</taxon>
        <taxon>Metazoa</taxon>
        <taxon>Ecdysozoa</taxon>
        <taxon>Arthropoda</taxon>
        <taxon>Hexapoda</taxon>
        <taxon>Collembola</taxon>
        <taxon>Entomobryomorpha</taxon>
        <taxon>Entomobryoidea</taxon>
        <taxon>Orchesellidae</taxon>
        <taxon>Orchesellinae</taxon>
        <taxon>Orchesella</taxon>
    </lineage>
</organism>
<dbReference type="Gene3D" id="3.30.60.20">
    <property type="match status" value="1"/>
</dbReference>
<dbReference type="SMART" id="SM00220">
    <property type="entry name" value="S_TKc"/>
    <property type="match status" value="1"/>
</dbReference>
<dbReference type="InterPro" id="IPR017441">
    <property type="entry name" value="Protein_kinase_ATP_BS"/>
</dbReference>
<evidence type="ECO:0000256" key="5">
    <source>
        <dbReference type="ARBA" id="ARBA00022679"/>
    </source>
</evidence>
<feature type="compositionally biased region" description="Polar residues" evidence="17">
    <location>
        <begin position="1757"/>
        <end position="1771"/>
    </location>
</feature>
<keyword evidence="4" id="KW-0597">Phosphoprotein</keyword>
<feature type="domain" description="Protein kinase" evidence="19">
    <location>
        <begin position="82"/>
        <end position="350"/>
    </location>
</feature>
<sequence>MNEAEKRLKELEGLFLNGPLKKLGNGDAQAFSIETLLDILLVLYDECSNSSLRREKTVTDFLHLVKPVAARVKSHRLTADDFEILKVIGRGAFGEVAVVKMKNSEKVFAMKILNKWEMLKRAETACFQEERDVLVFGDRRWITNLHYAFQDETNLYLVMDYYCGGDLLTLLSKFEDRLPEDMARFYICEMILAIDSIHQLNYVHRDIKPDNVLLDANGHIRLADFGSCLRLQEDGTVQSNVAVGTPDYISPEILRAMEDGQGRYGPECDWWSLGVCMYEMLYGETPFYAESLVETYGKIMNHKNCFDFPPEGNGVDVSNEAKDLMKKLICGAELRLGQRGLDDFKAHAWFANIDWDNIREGIAPYIPEVSSPTDTSNFDVDDNDLRQSDAVPPTTNAIFTGLHLPFVGFTFTQKSKVSDLGNLMNGATTKASTNGILENVTYENKIISLEKENSDLQKRLNDALKASADLLPNNTTNTTTTLITNEKPEVRKLQDEINTLTKKNYELENLLALRKDSKDLVDGTQSNGTVDSNRLRELEKMCMQLRLEKDELQKELQDSTEKTNMQTKEVTDALKQRELAMSEYTEVSDKLSDLRQQKQKLSRQVRDKEEELEVAMQKIDSLRQDIRRAEKLRREMETRIDEAEAEASKERRLRERSEEYCKQMEDEMERFKQRPFNADIHHHQLIDNNDSSTEILRLKADMERMELEYKETIMQSQSRYTNEISSLKDQIVEAEVARDSFQKEASLLREKVDHLRLENLTDSEETLGEIKRIHDREKSLLLEDNKRLVQDLEKVSDTITRLNGERRALEDEYEELRIKKESIAHWESQISELIQWVSDEKDARSYLQALASKMNEELEFLKHAGIPPSSTVEKNWRNRRSQKLDKMELLNLQSSLQSEIQAKQAISEELTKTRADLGTAQKEIREYRQRLEMLTRETMRKEAQIKDLQQRLESSDSFLERPPSQMSFLEQFLKESSFRGSLESEEGDVEDNSSKSNLSELSTVRTDHLSPPGGPNVGLQLMQPMTTNSLSNKTKSHHQFLVRTFSSPLKCSHCTSLMIGLTRQGVVCEVCGFACHVGCRDKVPPICPVPPEQTKRPLGIDPTRGIGTAYEGYVRVPKPGGVKKGWVRQYVVVCDFKLFLYDISPDRSALPAVFVSQILDMRDEEFEVSSVRESDVIHANKKDIPCIFRITCSLMNPPGIRNHTLMLAETESEKTKWVVALNELHRILKRNNLPNRTVYRAKELVDNTVTVIKSASCGAIIDAERLVIGTDDGLFCVDLDRDEIGRIGEGKKIHEIEYIAEEHLLVVISGKQRHVRLIPVRALDGDDVEWIKVAETKGCITLTTGVMRPGPPSVYCLCVAVKRQNTSQVIIYEVTRTKTRHKRLREVLLPAQAQCLDIFSDSRLCIGYQSGFTIYSLMGDQHPQSLVHPDNQMLGFLAYNPVDAMCAIELPQNEFLLVFNTLGVFVDLQGRKSRDKEIMYPAIPIAVSCSDGNLLVYSDTHVDVFDCTTGEWLQTINLKKSRPLSRNGALSIAFVMDFPHIVYLSNITRGDMVRIPDPDLQFSRQRTRRKFSVRENARAARTKLKLLLENQQIIRNTDRRSRMISAPSNFNHISHMGPGDGIQIQRLMDLPTTLETADNPPATIQQQQQGMQRVRSMLQSSASRFSPSQRPYPEPPRRSLSHQGSMPGAPPGHYNGVSPPPGLPPRRPMVPPPMRPTQPKSPTDHHPDDGHDGSPRHSLTSNNSSNLSSPPSPRGDQGSSSYESQAENVPE</sequence>
<keyword evidence="10" id="KW-0862">Zinc</keyword>
<dbReference type="InterPro" id="IPR046349">
    <property type="entry name" value="C1-like_sf"/>
</dbReference>
<dbReference type="FunFam" id="1.10.510.10:FF:000014">
    <property type="entry name" value="Non-specific serine/threonine protein kinase"/>
    <property type="match status" value="1"/>
</dbReference>
<dbReference type="PANTHER" id="PTHR22988">
    <property type="entry name" value="MYOTONIC DYSTROPHY S/T KINASE-RELATED"/>
    <property type="match status" value="1"/>
</dbReference>
<keyword evidence="7 15" id="KW-0547">Nucleotide-binding</keyword>
<dbReference type="InterPro" id="IPR000095">
    <property type="entry name" value="CRIB_dom"/>
</dbReference>
<dbReference type="Pfam" id="PF00780">
    <property type="entry name" value="CNH"/>
    <property type="match status" value="1"/>
</dbReference>
<dbReference type="Pfam" id="PF25346">
    <property type="entry name" value="PH_MRCK"/>
    <property type="match status" value="1"/>
</dbReference>
<evidence type="ECO:0000259" key="20">
    <source>
        <dbReference type="PROSITE" id="PS50081"/>
    </source>
</evidence>
<dbReference type="SUPFAM" id="SSF69322">
    <property type="entry name" value="Tricorn protease domain 2"/>
    <property type="match status" value="1"/>
</dbReference>
<dbReference type="CDD" id="cd20809">
    <property type="entry name" value="C1_MRCK"/>
    <property type="match status" value="1"/>
</dbReference>
<protein>
    <recommendedName>
        <fullName evidence="2">non-specific serine/threonine protein kinase</fullName>
        <ecNumber evidence="2">2.7.11.1</ecNumber>
    </recommendedName>
</protein>
<evidence type="ECO:0000259" key="23">
    <source>
        <dbReference type="PROSITE" id="PS51285"/>
    </source>
</evidence>
<dbReference type="InterPro" id="IPR000961">
    <property type="entry name" value="AGC-kinase_C"/>
</dbReference>
<dbReference type="STRING" id="48709.A0A1D2NL40"/>
<dbReference type="EMBL" id="LJIJ01000018">
    <property type="protein sequence ID" value="ODN05676.1"/>
    <property type="molecule type" value="Genomic_DNA"/>
</dbReference>
<evidence type="ECO:0000256" key="11">
    <source>
        <dbReference type="ARBA" id="ARBA00022840"/>
    </source>
</evidence>
<dbReference type="PROSITE" id="PS50011">
    <property type="entry name" value="PROTEIN_KINASE_DOM"/>
    <property type="match status" value="1"/>
</dbReference>
<dbReference type="GO" id="GO:0005856">
    <property type="term" value="C:cytoskeleton"/>
    <property type="evidence" value="ECO:0007669"/>
    <property type="project" value="TreeGrafter"/>
</dbReference>
<dbReference type="OrthoDB" id="6764942at2759"/>
<dbReference type="PROSITE" id="PS50003">
    <property type="entry name" value="PH_DOMAIN"/>
    <property type="match status" value="1"/>
</dbReference>
<dbReference type="GO" id="GO:0005524">
    <property type="term" value="F:ATP binding"/>
    <property type="evidence" value="ECO:0007669"/>
    <property type="project" value="UniProtKB-UniRule"/>
</dbReference>
<feature type="domain" description="CNH" evidence="22">
    <location>
        <begin position="1252"/>
        <end position="1531"/>
    </location>
</feature>
<evidence type="ECO:0000259" key="22">
    <source>
        <dbReference type="PROSITE" id="PS50219"/>
    </source>
</evidence>
<dbReference type="InterPro" id="IPR050839">
    <property type="entry name" value="Rho-assoc_Ser/Thr_Kinase"/>
</dbReference>
<feature type="region of interest" description="Disordered" evidence="17">
    <location>
        <begin position="980"/>
        <end position="1015"/>
    </location>
</feature>
<evidence type="ECO:0000256" key="13">
    <source>
        <dbReference type="ARBA" id="ARBA00047899"/>
    </source>
</evidence>
<evidence type="ECO:0000313" key="24">
    <source>
        <dbReference type="EMBL" id="ODN05676.1"/>
    </source>
</evidence>
<gene>
    <name evidence="24" type="ORF">Ocin01_00968</name>
</gene>
<feature type="domain" description="CRIB" evidence="21">
    <location>
        <begin position="1604"/>
        <end position="1617"/>
    </location>
</feature>
<feature type="coiled-coil region" evidence="16">
    <location>
        <begin position="785"/>
        <end position="819"/>
    </location>
</feature>
<dbReference type="PROSITE" id="PS00479">
    <property type="entry name" value="ZF_DAG_PE_1"/>
    <property type="match status" value="1"/>
</dbReference>
<dbReference type="PROSITE" id="PS50108">
    <property type="entry name" value="CRIB"/>
    <property type="match status" value="1"/>
</dbReference>
<keyword evidence="6" id="KW-0479">Metal-binding</keyword>
<keyword evidence="8" id="KW-0863">Zinc-finger</keyword>
<dbReference type="InterPro" id="IPR057529">
    <property type="entry name" value="MRCK/ROCK_PH"/>
</dbReference>
<dbReference type="CDD" id="cd00132">
    <property type="entry name" value="CRIB"/>
    <property type="match status" value="1"/>
</dbReference>
<evidence type="ECO:0000256" key="1">
    <source>
        <dbReference type="ARBA" id="ARBA00005719"/>
    </source>
</evidence>
<evidence type="ECO:0000256" key="17">
    <source>
        <dbReference type="SAM" id="MobiDB-lite"/>
    </source>
</evidence>
<evidence type="ECO:0000259" key="18">
    <source>
        <dbReference type="PROSITE" id="PS50003"/>
    </source>
</evidence>
<dbReference type="InterPro" id="IPR000719">
    <property type="entry name" value="Prot_kinase_dom"/>
</dbReference>
<keyword evidence="9 24" id="KW-0418">Kinase</keyword>
<dbReference type="Gene3D" id="1.10.510.10">
    <property type="entry name" value="Transferase(Phosphotransferase) domain 1"/>
    <property type="match status" value="1"/>
</dbReference>
<feature type="domain" description="AGC-kinase C-terminal" evidence="23">
    <location>
        <begin position="351"/>
        <end position="421"/>
    </location>
</feature>
<feature type="domain" description="Phorbol-ester/DAG-type" evidence="20">
    <location>
        <begin position="1037"/>
        <end position="1087"/>
    </location>
</feature>
<dbReference type="SUPFAM" id="SSF56112">
    <property type="entry name" value="Protein kinase-like (PK-like)"/>
    <property type="match status" value="1"/>
</dbReference>
<comment type="caution">
    <text evidence="24">The sequence shown here is derived from an EMBL/GenBank/DDBJ whole genome shotgun (WGS) entry which is preliminary data.</text>
</comment>
<comment type="catalytic activity">
    <reaction evidence="14">
        <text>L-seryl-[protein] + ATP = O-phospho-L-seryl-[protein] + ADP + H(+)</text>
        <dbReference type="Rhea" id="RHEA:17989"/>
        <dbReference type="Rhea" id="RHEA-COMP:9863"/>
        <dbReference type="Rhea" id="RHEA-COMP:11604"/>
        <dbReference type="ChEBI" id="CHEBI:15378"/>
        <dbReference type="ChEBI" id="CHEBI:29999"/>
        <dbReference type="ChEBI" id="CHEBI:30616"/>
        <dbReference type="ChEBI" id="CHEBI:83421"/>
        <dbReference type="ChEBI" id="CHEBI:456216"/>
        <dbReference type="EC" id="2.7.11.1"/>
    </reaction>
</comment>
<dbReference type="InterPro" id="IPR031597">
    <property type="entry name" value="KELK"/>
</dbReference>
<feature type="compositionally biased region" description="Pro residues" evidence="17">
    <location>
        <begin position="1698"/>
        <end position="1716"/>
    </location>
</feature>
<evidence type="ECO:0000256" key="12">
    <source>
        <dbReference type="ARBA" id="ARBA00023054"/>
    </source>
</evidence>
<keyword evidence="12 16" id="KW-0175">Coiled coil</keyword>
<evidence type="ECO:0000256" key="7">
    <source>
        <dbReference type="ARBA" id="ARBA00022741"/>
    </source>
</evidence>
<evidence type="ECO:0000256" key="8">
    <source>
        <dbReference type="ARBA" id="ARBA00022771"/>
    </source>
</evidence>
<dbReference type="GO" id="GO:0031032">
    <property type="term" value="P:actomyosin structure organization"/>
    <property type="evidence" value="ECO:0007669"/>
    <property type="project" value="TreeGrafter"/>
</dbReference>